<keyword evidence="2" id="KW-1185">Reference proteome</keyword>
<accession>A0A3P7MUY4</accession>
<gene>
    <name evidence="1" type="ORF">DILT_LOCUS16258</name>
</gene>
<dbReference type="Proteomes" id="UP000281553">
    <property type="component" value="Unassembled WGS sequence"/>
</dbReference>
<proteinExistence type="predicted"/>
<protein>
    <submittedName>
        <fullName evidence="1">Uncharacterized protein</fullName>
    </submittedName>
</protein>
<sequence length="72" mass="8602">MANRVQSRFTLLLIPLEDFVEPNSLVGSTDITWQPLIQLYEEEDAQYWIEVRPQLSRQLCWKPGLHFFTFFV</sequence>
<dbReference type="EMBL" id="UYRU01083889">
    <property type="protein sequence ID" value="VDN33535.1"/>
    <property type="molecule type" value="Genomic_DNA"/>
</dbReference>
<reference evidence="1 2" key="1">
    <citation type="submission" date="2018-11" db="EMBL/GenBank/DDBJ databases">
        <authorList>
            <consortium name="Pathogen Informatics"/>
        </authorList>
    </citation>
    <scope>NUCLEOTIDE SEQUENCE [LARGE SCALE GENOMIC DNA]</scope>
</reference>
<evidence type="ECO:0000313" key="1">
    <source>
        <dbReference type="EMBL" id="VDN33535.1"/>
    </source>
</evidence>
<name>A0A3P7MUY4_DIBLA</name>
<dbReference type="AlphaFoldDB" id="A0A3P7MUY4"/>
<evidence type="ECO:0000313" key="2">
    <source>
        <dbReference type="Proteomes" id="UP000281553"/>
    </source>
</evidence>
<organism evidence="1 2">
    <name type="scientific">Dibothriocephalus latus</name>
    <name type="common">Fish tapeworm</name>
    <name type="synonym">Diphyllobothrium latum</name>
    <dbReference type="NCBI Taxonomy" id="60516"/>
    <lineage>
        <taxon>Eukaryota</taxon>
        <taxon>Metazoa</taxon>
        <taxon>Spiralia</taxon>
        <taxon>Lophotrochozoa</taxon>
        <taxon>Platyhelminthes</taxon>
        <taxon>Cestoda</taxon>
        <taxon>Eucestoda</taxon>
        <taxon>Diphyllobothriidea</taxon>
        <taxon>Diphyllobothriidae</taxon>
        <taxon>Dibothriocephalus</taxon>
    </lineage>
</organism>